<evidence type="ECO:0000313" key="3">
    <source>
        <dbReference type="Proteomes" id="UP000654947"/>
    </source>
</evidence>
<gene>
    <name evidence="2" type="ORF">GCM10007147_42780</name>
</gene>
<dbReference type="InterPro" id="IPR032531">
    <property type="entry name" value="DUF4956"/>
</dbReference>
<feature type="transmembrane region" description="Helical" evidence="1">
    <location>
        <begin position="45"/>
        <end position="62"/>
    </location>
</feature>
<feature type="transmembrane region" description="Helical" evidence="1">
    <location>
        <begin position="16"/>
        <end position="36"/>
    </location>
</feature>
<dbReference type="Pfam" id="PF16316">
    <property type="entry name" value="DUF4956"/>
    <property type="match status" value="1"/>
</dbReference>
<sequence>MDLMGDSPGLHRMVTMLWFALAVDLAAIFVLSYVLYFRRHGRRDLVLAYAALNVGIFSVVAMLTTKEVGLAVGFGLFGVLSILRLRSDTISQGEIGYYFTAIALGLVNAVAAPAPWTMLGLNALLLGVMYVADHPGLLSRSRRTLLTLDVVHEEEADLRRELEQRLRGRVRRVLVQEVDYVRDMMVLDVRYHESGPSPTAASGGQNTAFSLPAWMGGR</sequence>
<feature type="transmembrane region" description="Helical" evidence="1">
    <location>
        <begin position="68"/>
        <end position="85"/>
    </location>
</feature>
<organism evidence="2 3">
    <name type="scientific">Nocardiopsis kunsanensis</name>
    <dbReference type="NCBI Taxonomy" id="141693"/>
    <lineage>
        <taxon>Bacteria</taxon>
        <taxon>Bacillati</taxon>
        <taxon>Actinomycetota</taxon>
        <taxon>Actinomycetes</taxon>
        <taxon>Streptosporangiales</taxon>
        <taxon>Nocardiopsidaceae</taxon>
        <taxon>Nocardiopsis</taxon>
    </lineage>
</organism>
<keyword evidence="1" id="KW-1133">Transmembrane helix</keyword>
<dbReference type="AlphaFoldDB" id="A0A919CL50"/>
<dbReference type="EMBL" id="BMXL01000036">
    <property type="protein sequence ID" value="GHD35928.1"/>
    <property type="molecule type" value="Genomic_DNA"/>
</dbReference>
<name>A0A919CL50_9ACTN</name>
<evidence type="ECO:0000256" key="1">
    <source>
        <dbReference type="SAM" id="Phobius"/>
    </source>
</evidence>
<proteinExistence type="predicted"/>
<reference evidence="2 3" key="1">
    <citation type="journal article" date="2014" name="Int. J. Syst. Evol. Microbiol.">
        <title>Complete genome sequence of Corynebacterium casei LMG S-19264T (=DSM 44701T), isolated from a smear-ripened cheese.</title>
        <authorList>
            <consortium name="US DOE Joint Genome Institute (JGI-PGF)"/>
            <person name="Walter F."/>
            <person name="Albersmeier A."/>
            <person name="Kalinowski J."/>
            <person name="Ruckert C."/>
        </authorList>
    </citation>
    <scope>NUCLEOTIDE SEQUENCE [LARGE SCALE GENOMIC DNA]</scope>
    <source>
        <strain evidence="2 3">KCTC 19473</strain>
    </source>
</reference>
<dbReference type="Proteomes" id="UP000654947">
    <property type="component" value="Unassembled WGS sequence"/>
</dbReference>
<keyword evidence="3" id="KW-1185">Reference proteome</keyword>
<keyword evidence="1" id="KW-0472">Membrane</keyword>
<evidence type="ECO:0000313" key="2">
    <source>
        <dbReference type="EMBL" id="GHD35928.1"/>
    </source>
</evidence>
<keyword evidence="1" id="KW-0812">Transmembrane</keyword>
<accession>A0A919CL50</accession>
<protein>
    <submittedName>
        <fullName evidence="2">DUF4956 domain-containing protein</fullName>
    </submittedName>
</protein>
<comment type="caution">
    <text evidence="2">The sequence shown here is derived from an EMBL/GenBank/DDBJ whole genome shotgun (WGS) entry which is preliminary data.</text>
</comment>
<feature type="transmembrane region" description="Helical" evidence="1">
    <location>
        <begin position="97"/>
        <end position="114"/>
    </location>
</feature>